<dbReference type="InterPro" id="IPR036188">
    <property type="entry name" value="FAD/NAD-bd_sf"/>
</dbReference>
<dbReference type="InterPro" id="IPR052189">
    <property type="entry name" value="L-asp_N-monooxygenase_NS-form"/>
</dbReference>
<feature type="domain" description="FAD-dependent urate hydroxylase HpyO/Asp monooxygenase CreE-like FAD/NAD(P)-binding" evidence="1">
    <location>
        <begin position="21"/>
        <end position="194"/>
    </location>
</feature>
<proteinExistence type="predicted"/>
<dbReference type="Pfam" id="PF13454">
    <property type="entry name" value="NAD_binding_9"/>
    <property type="match status" value="1"/>
</dbReference>
<protein>
    <submittedName>
        <fullName evidence="2">FAD/NAD(P)-binding protein</fullName>
    </submittedName>
</protein>
<organism evidence="2 3">
    <name type="scientific">Streptomyces flavotricini</name>
    <dbReference type="NCBI Taxonomy" id="66888"/>
    <lineage>
        <taxon>Bacteria</taxon>
        <taxon>Bacillati</taxon>
        <taxon>Actinomycetota</taxon>
        <taxon>Actinomycetes</taxon>
        <taxon>Kitasatosporales</taxon>
        <taxon>Streptomycetaceae</taxon>
        <taxon>Streptomyces</taxon>
    </lineage>
</organism>
<dbReference type="EMBL" id="JAINUL010000001">
    <property type="protein sequence ID" value="MCC0096910.1"/>
    <property type="molecule type" value="Genomic_DNA"/>
</dbReference>
<reference evidence="2 3" key="1">
    <citation type="submission" date="2021-08" db="EMBL/GenBank/DDBJ databases">
        <title>Genomic Architecture of Streptomyces flavotricini NGL1 and Streptomyces erythrochromogenes HMS4 With Differential Plant Beneficial attributes and laccase production capabilities.</title>
        <authorList>
            <person name="Salwan R."/>
            <person name="Kaur R."/>
            <person name="Sharma V."/>
        </authorList>
    </citation>
    <scope>NUCLEOTIDE SEQUENCE [LARGE SCALE GENOMIC DNA]</scope>
    <source>
        <strain evidence="2 3">NGL1</strain>
    </source>
</reference>
<sequence length="650" mass="69938">MSTSPRTDEQPHEEDWLTVCVVGSGPRGLSVLERLAANADELLPAGVRLRVHLVDPRPGSGRVWRPDQSRHLLMNTVASQVTLFTDDSVTMDGPVRPGPDLAAWAADPALHGGARPAGEEVPGPDGYPTRALYGRYLEWVLRTVVGRGPADIRTHPARAVRLDADPAAPGLDRVTLDDGTVLSGLDAVVLAQGHLPVSPTPAEAAFARFAARRGLCYLPPGNPAEVRLDGIAPGEPVLLRGLGLAFFDHMALLTEGRGGVYEAKDAGLVYHRSGREPVLYAGSRRGVPYQARGENQKGAHGRHLPLVLTPATVARLRRGPRRPRFRRDIWPLVSQEVETVYYAALLRADGRPEAAARLLERSAAGPWTPYDRDRLLDALGVPPGRRWDWERVARPCGERVFADRAAFTGWLLEHLRRDVAEAAAGNVDGPYKAALDVLRDLRNEVRLLVDHGGISGADYRDELAARYGPLNAHLSIGPPPRRIREAIALIEAGVLTVLGPGAEFGADETAGRFTARSPRVGGDAVHARAFIEARLPEPDVARTEDPLLGYLYATGQCVPYVIGDGRGPYRTGGIAVTGRPYHLVDAAGAAHERRFAYGVPTEGVHWVTAAGARPGVDSVILGDSDAMARAVLGLARGADRRQDTLTRSAT</sequence>
<dbReference type="SUPFAM" id="SSF51905">
    <property type="entry name" value="FAD/NAD(P)-binding domain"/>
    <property type="match status" value="1"/>
</dbReference>
<dbReference type="Proteomes" id="UP001520654">
    <property type="component" value="Unassembled WGS sequence"/>
</dbReference>
<dbReference type="Gene3D" id="3.50.50.60">
    <property type="entry name" value="FAD/NAD(P)-binding domain"/>
    <property type="match status" value="1"/>
</dbReference>
<name>A0ABS8E725_9ACTN</name>
<dbReference type="PANTHER" id="PTHR40254:SF1">
    <property type="entry name" value="BLR0577 PROTEIN"/>
    <property type="match status" value="1"/>
</dbReference>
<accession>A0ABS8E725</accession>
<dbReference type="InterPro" id="IPR038732">
    <property type="entry name" value="HpyO/CreE_NAD-binding"/>
</dbReference>
<gene>
    <name evidence="2" type="ORF">K7B10_19365</name>
</gene>
<evidence type="ECO:0000259" key="1">
    <source>
        <dbReference type="Pfam" id="PF13454"/>
    </source>
</evidence>
<evidence type="ECO:0000313" key="3">
    <source>
        <dbReference type="Proteomes" id="UP001520654"/>
    </source>
</evidence>
<keyword evidence="3" id="KW-1185">Reference proteome</keyword>
<dbReference type="PANTHER" id="PTHR40254">
    <property type="entry name" value="BLR0577 PROTEIN"/>
    <property type="match status" value="1"/>
</dbReference>
<comment type="caution">
    <text evidence="2">The sequence shown here is derived from an EMBL/GenBank/DDBJ whole genome shotgun (WGS) entry which is preliminary data.</text>
</comment>
<evidence type="ECO:0000313" key="2">
    <source>
        <dbReference type="EMBL" id="MCC0096910.1"/>
    </source>
</evidence>